<feature type="region of interest" description="Disordered" evidence="1">
    <location>
        <begin position="1107"/>
        <end position="1142"/>
    </location>
</feature>
<keyword evidence="4" id="KW-1185">Reference proteome</keyword>
<dbReference type="InterPro" id="IPR015661">
    <property type="entry name" value="Bub1/Mad3"/>
</dbReference>
<feature type="compositionally biased region" description="Basic and acidic residues" evidence="1">
    <location>
        <begin position="495"/>
        <end position="528"/>
    </location>
</feature>
<name>A0ABQ8PD96_9FUNG</name>
<evidence type="ECO:0000313" key="4">
    <source>
        <dbReference type="Proteomes" id="UP001151295"/>
    </source>
</evidence>
<dbReference type="GO" id="GO:0004674">
    <property type="term" value="F:protein serine/threonine kinase activity"/>
    <property type="evidence" value="ECO:0007669"/>
    <property type="project" value="UniProtKB-EC"/>
</dbReference>
<feature type="compositionally biased region" description="Basic and acidic residues" evidence="1">
    <location>
        <begin position="81"/>
        <end position="92"/>
    </location>
</feature>
<feature type="region of interest" description="Disordered" evidence="1">
    <location>
        <begin position="863"/>
        <end position="903"/>
    </location>
</feature>
<feature type="region of interest" description="Disordered" evidence="1">
    <location>
        <begin position="595"/>
        <end position="643"/>
    </location>
</feature>
<dbReference type="SMART" id="SM00777">
    <property type="entry name" value="Mad3_BUB1_I"/>
    <property type="match status" value="1"/>
</dbReference>
<feature type="region of interest" description="Disordered" evidence="1">
    <location>
        <begin position="483"/>
        <end position="530"/>
    </location>
</feature>
<feature type="compositionally biased region" description="Acidic residues" evidence="1">
    <location>
        <begin position="1066"/>
        <end position="1080"/>
    </location>
</feature>
<feature type="compositionally biased region" description="Polar residues" evidence="1">
    <location>
        <begin position="1"/>
        <end position="19"/>
    </location>
</feature>
<feature type="region of interest" description="Disordered" evidence="1">
    <location>
        <begin position="1"/>
        <end position="42"/>
    </location>
</feature>
<sequence>MSDTAGAANSSTPAQSEQSGRIVDFSDFEHQKENIQPLSRGRSASALAQLYGKHNTNSALDSLDSAARQSLQPTRPLAPLKQRESQGDMERQDSGVDIRVSGHLQARNAQFQAEIAAMDPAETDDPLDVYFRYIQWLFEVFPQAHGNQSVIKLVEKPLKLFCEQERYRNDTRYVKMWIWYTGIITTSQEVVFQFLIANKIGDSLAVLYEEYAKLLESQNKARKADEVYQLGIARKAQPLARIQRRYNDFQRRLVAQTMRDVDTQQQHTEEQGAQSSSNTLPAMQGRLDAANDENNAPGHSNRTMLGTKRSGRSVRSAAANTLPASQRGLSNQASASAAPAASRPNARIAVFSDPDGRASGNIVHSRSSSGGGGTQGAEAGLSGTPWLDIGSDEGRRKENIPEATSWRGQTLEQRRLLTSSGRVATVAPHGVPVMEKFTVFNDSGDEDQGASAMSSEREAQGSVLGSKHLSGVSAIGASSSSLLTSFDTSTSRPNSRSEKSKGKAKEKSKDKVKGTKEKERGGKGEEKMVMPSEILFPAGDGVPQCVEEARARLTKYKFDYDQWLKQEQAAPSTRSTSNGQGVSRYINLPAQIPAAVRSSDNEDSSYRGGGIPIDSDDEDNDIVDESGFGRNKRKSVATSSPTINTRVAQKGMLGIWNDLSDTDSDGDSMLDFDSCNNDGKGKGARSSRASVSDDDYQFTMGPVKPNVVPGEASTLPPMIPSSARPGSRFESFLDAGMRRGENGCDKDEYDPPTVVINSIRAAKRQELQQARIKPTPLAARVQTPLVSSTAQSMLGQSQQSGQQPRGLRSVDEDSEDDEYLAESGNAAAISSCSAHAESLMRTLEPHKTPLTNRIEVFRDEYEPAPASNNRNSQSQSAKPEPLFAPSGSQKKDNQQCGNPRKPGIQVASESLEHDYPPIPPPTSARKGNVSSMHFSTPGYTRTGSGFSVSGAEFTSISGFTGISTIGGPTTSLLMQEGLDTISAGSASVASGQEEYTIEYEDEDDEDDVSGEYSGYRRLSNVSAQTPLRKRLSMAARDLGKITPRFPKTAASENEAYNSYTRTTNSEIEDDDEEDEEDEPCTENMGEFADLDSQMNELQMELGAQFMQQSGTADTSEHYANIGTATPSSSQNRSAPLFTVFRD</sequence>
<dbReference type="PANTHER" id="PTHR14030">
    <property type="entry name" value="MITOTIC CHECKPOINT SERINE/THREONINE-PROTEIN KINASE BUB1"/>
    <property type="match status" value="1"/>
</dbReference>
<feature type="compositionally biased region" description="Polar residues" evidence="1">
    <location>
        <begin position="1122"/>
        <end position="1133"/>
    </location>
</feature>
<feature type="region of interest" description="Disordered" evidence="1">
    <location>
        <begin position="68"/>
        <end position="92"/>
    </location>
</feature>
<feature type="compositionally biased region" description="Polar residues" evidence="1">
    <location>
        <begin position="292"/>
        <end position="304"/>
    </location>
</feature>
<dbReference type="InterPro" id="IPR013212">
    <property type="entry name" value="Mad3/Bub1_I"/>
</dbReference>
<feature type="region of interest" description="Disordered" evidence="1">
    <location>
        <begin position="1048"/>
        <end position="1082"/>
    </location>
</feature>
<comment type="caution">
    <text evidence="3">The sequence shown here is derived from an EMBL/GenBank/DDBJ whole genome shotgun (WGS) entry which is preliminary data.</text>
</comment>
<reference evidence="3" key="1">
    <citation type="submission" date="2022-07" db="EMBL/GenBank/DDBJ databases">
        <title>Phylogenomic reconstructions and comparative analyses of Kickxellomycotina fungi.</title>
        <authorList>
            <person name="Reynolds N.K."/>
            <person name="Stajich J.E."/>
            <person name="Barry K."/>
            <person name="Grigoriev I.V."/>
            <person name="Crous P."/>
            <person name="Smith M.E."/>
        </authorList>
    </citation>
    <scope>NUCLEOTIDE SEQUENCE</scope>
    <source>
        <strain evidence="3">BCRC 34882</strain>
    </source>
</reference>
<dbReference type="Gene3D" id="1.25.40.430">
    <property type="match status" value="2"/>
</dbReference>
<feature type="region of interest" description="Disordered" evidence="1">
    <location>
        <begin position="441"/>
        <end position="463"/>
    </location>
</feature>
<feature type="compositionally biased region" description="Polar residues" evidence="1">
    <location>
        <begin position="318"/>
        <end position="329"/>
    </location>
</feature>
<feature type="domain" description="BUB1 N-terminal" evidence="2">
    <location>
        <begin position="111"/>
        <end position="271"/>
    </location>
</feature>
<dbReference type="EMBL" id="JANBQD010000212">
    <property type="protein sequence ID" value="KAJ1985921.1"/>
    <property type="molecule type" value="Genomic_DNA"/>
</dbReference>
<dbReference type="EC" id="2.7.11.1" evidence="3"/>
<feature type="compositionally biased region" description="Basic and acidic residues" evidence="1">
    <location>
        <begin position="259"/>
        <end position="270"/>
    </location>
</feature>
<dbReference type="Proteomes" id="UP001151295">
    <property type="component" value="Unassembled WGS sequence"/>
</dbReference>
<feature type="region of interest" description="Disordered" evidence="1">
    <location>
        <begin position="665"/>
        <end position="727"/>
    </location>
</feature>
<feature type="compositionally biased region" description="Polar residues" evidence="1">
    <location>
        <begin position="784"/>
        <end position="794"/>
    </location>
</feature>
<evidence type="ECO:0000256" key="1">
    <source>
        <dbReference type="SAM" id="MobiDB-lite"/>
    </source>
</evidence>
<feature type="compositionally biased region" description="Low complexity" evidence="1">
    <location>
        <begin position="863"/>
        <end position="877"/>
    </location>
</feature>
<feature type="compositionally biased region" description="Polar residues" evidence="1">
    <location>
        <begin position="1050"/>
        <end position="1065"/>
    </location>
</feature>
<keyword evidence="3" id="KW-0808">Transferase</keyword>
<organism evidence="3 4">
    <name type="scientific">Coemansia umbellata</name>
    <dbReference type="NCBI Taxonomy" id="1424467"/>
    <lineage>
        <taxon>Eukaryota</taxon>
        <taxon>Fungi</taxon>
        <taxon>Fungi incertae sedis</taxon>
        <taxon>Zoopagomycota</taxon>
        <taxon>Kickxellomycotina</taxon>
        <taxon>Kickxellomycetes</taxon>
        <taxon>Kickxellales</taxon>
        <taxon>Kickxellaceae</taxon>
        <taxon>Coemansia</taxon>
    </lineage>
</organism>
<feature type="region of interest" description="Disordered" evidence="1">
    <location>
        <begin position="770"/>
        <end position="826"/>
    </location>
</feature>
<feature type="region of interest" description="Disordered" evidence="1">
    <location>
        <begin position="259"/>
        <end position="408"/>
    </location>
</feature>
<protein>
    <submittedName>
        <fullName evidence="3">Protein kinase</fullName>
        <ecNumber evidence="3">2.7.11.1</ecNumber>
    </submittedName>
</protein>
<dbReference type="PROSITE" id="PS51489">
    <property type="entry name" value="BUB1_N"/>
    <property type="match status" value="1"/>
</dbReference>
<accession>A0ABQ8PD96</accession>
<feature type="compositionally biased region" description="Low complexity" evidence="1">
    <location>
        <begin position="330"/>
        <end position="349"/>
    </location>
</feature>
<dbReference type="PANTHER" id="PTHR14030:SF4">
    <property type="entry name" value="BUB1 KINASE, ISOFORM A-RELATED"/>
    <property type="match status" value="1"/>
</dbReference>
<feature type="compositionally biased region" description="Polar residues" evidence="1">
    <location>
        <begin position="271"/>
        <end position="281"/>
    </location>
</feature>
<keyword evidence="3" id="KW-0418">Kinase</keyword>
<dbReference type="Pfam" id="PF08311">
    <property type="entry name" value="Mad3_BUB1_I"/>
    <property type="match status" value="1"/>
</dbReference>
<feature type="compositionally biased region" description="Acidic residues" evidence="1">
    <location>
        <begin position="614"/>
        <end position="624"/>
    </location>
</feature>
<evidence type="ECO:0000259" key="2">
    <source>
        <dbReference type="PROSITE" id="PS51489"/>
    </source>
</evidence>
<evidence type="ECO:0000313" key="3">
    <source>
        <dbReference type="EMBL" id="KAJ1985921.1"/>
    </source>
</evidence>
<gene>
    <name evidence="3" type="primary">BUB1</name>
    <name evidence="3" type="ORF">EDC05_006474</name>
</gene>
<proteinExistence type="predicted"/>